<dbReference type="InterPro" id="IPR006683">
    <property type="entry name" value="Thioestr_dom"/>
</dbReference>
<keyword evidence="4" id="KW-1185">Reference proteome</keyword>
<evidence type="ECO:0000259" key="2">
    <source>
        <dbReference type="Pfam" id="PF03061"/>
    </source>
</evidence>
<dbReference type="Gene3D" id="3.10.129.10">
    <property type="entry name" value="Hotdog Thioesterase"/>
    <property type="match status" value="1"/>
</dbReference>
<evidence type="ECO:0000313" key="3">
    <source>
        <dbReference type="EMBL" id="MFC3127026.1"/>
    </source>
</evidence>
<dbReference type="PANTHER" id="PTHR42856">
    <property type="entry name" value="ACYL-COENZYME A THIOESTERASE PAAI"/>
    <property type="match status" value="1"/>
</dbReference>
<dbReference type="EC" id="3.1.2.-" evidence="3"/>
<dbReference type="Pfam" id="PF03061">
    <property type="entry name" value="4HBT"/>
    <property type="match status" value="1"/>
</dbReference>
<dbReference type="GO" id="GO:0016787">
    <property type="term" value="F:hydrolase activity"/>
    <property type="evidence" value="ECO:0007669"/>
    <property type="project" value="UniProtKB-KW"/>
</dbReference>
<feature type="domain" description="Thioesterase" evidence="2">
    <location>
        <begin position="44"/>
        <end position="121"/>
    </location>
</feature>
<dbReference type="RefSeq" id="WP_379598718.1">
    <property type="nucleotide sequence ID" value="NZ_JBHRTN010000018.1"/>
</dbReference>
<gene>
    <name evidence="3" type="ORF">ACFOD4_18315</name>
</gene>
<dbReference type="InterPro" id="IPR003736">
    <property type="entry name" value="PAAI_dom"/>
</dbReference>
<name>A0ABV7G684_9PROT</name>
<proteinExistence type="predicted"/>
<dbReference type="SUPFAM" id="SSF54637">
    <property type="entry name" value="Thioesterase/thiol ester dehydrase-isomerase"/>
    <property type="match status" value="1"/>
</dbReference>
<dbReference type="InterPro" id="IPR052723">
    <property type="entry name" value="Acyl-CoA_thioesterase_PaaI"/>
</dbReference>
<dbReference type="EMBL" id="JBHRTN010000018">
    <property type="protein sequence ID" value="MFC3127026.1"/>
    <property type="molecule type" value="Genomic_DNA"/>
</dbReference>
<protein>
    <submittedName>
        <fullName evidence="3">PaaI family thioesterase</fullName>
        <ecNumber evidence="3">3.1.2.-</ecNumber>
    </submittedName>
</protein>
<dbReference type="PANTHER" id="PTHR42856:SF1">
    <property type="entry name" value="ACYL-COENZYME A THIOESTERASE PAAI"/>
    <property type="match status" value="1"/>
</dbReference>
<reference evidence="4" key="1">
    <citation type="journal article" date="2019" name="Int. J. Syst. Evol. Microbiol.">
        <title>The Global Catalogue of Microorganisms (GCM) 10K type strain sequencing project: providing services to taxonomists for standard genome sequencing and annotation.</title>
        <authorList>
            <consortium name="The Broad Institute Genomics Platform"/>
            <consortium name="The Broad Institute Genome Sequencing Center for Infectious Disease"/>
            <person name="Wu L."/>
            <person name="Ma J."/>
        </authorList>
    </citation>
    <scope>NUCLEOTIDE SEQUENCE [LARGE SCALE GENOMIC DNA]</scope>
    <source>
        <strain evidence="4">KCTC 52094</strain>
    </source>
</reference>
<dbReference type="NCBIfam" id="TIGR00369">
    <property type="entry name" value="unchar_dom_1"/>
    <property type="match status" value="1"/>
</dbReference>
<dbReference type="CDD" id="cd03443">
    <property type="entry name" value="PaaI_thioesterase"/>
    <property type="match status" value="1"/>
</dbReference>
<sequence>MNDISLDPGSAPFHELLGMHLVEWREGFARVVCEIGEKHMNRSNIAHGGVVLSMIDQAAGYSGLWCSVPGNVRKAVTIDLDCRFTGRVTHGRIAAEAKVLSRGRNVFFVRTEVFDAVGTLVAFGASTHRWRAGSESVEGSPPGKD</sequence>
<comment type="caution">
    <text evidence="3">The sequence shown here is derived from an EMBL/GenBank/DDBJ whole genome shotgun (WGS) entry which is preliminary data.</text>
</comment>
<accession>A0ABV7G684</accession>
<dbReference type="InterPro" id="IPR029069">
    <property type="entry name" value="HotDog_dom_sf"/>
</dbReference>
<dbReference type="Proteomes" id="UP001595593">
    <property type="component" value="Unassembled WGS sequence"/>
</dbReference>
<organism evidence="3 4">
    <name type="scientific">Teichococcus globiformis</name>
    <dbReference type="NCBI Taxonomy" id="2307229"/>
    <lineage>
        <taxon>Bacteria</taxon>
        <taxon>Pseudomonadati</taxon>
        <taxon>Pseudomonadota</taxon>
        <taxon>Alphaproteobacteria</taxon>
        <taxon>Acetobacterales</taxon>
        <taxon>Roseomonadaceae</taxon>
        <taxon>Roseomonas</taxon>
    </lineage>
</organism>
<evidence type="ECO:0000256" key="1">
    <source>
        <dbReference type="ARBA" id="ARBA00022801"/>
    </source>
</evidence>
<evidence type="ECO:0000313" key="4">
    <source>
        <dbReference type="Proteomes" id="UP001595593"/>
    </source>
</evidence>
<keyword evidence="1 3" id="KW-0378">Hydrolase</keyword>